<comment type="caution">
    <text evidence="4">The sequence shown here is derived from an EMBL/GenBank/DDBJ whole genome shotgun (WGS) entry which is preliminary data.</text>
</comment>
<feature type="coiled-coil region" evidence="2">
    <location>
        <begin position="96"/>
        <end position="123"/>
    </location>
</feature>
<keyword evidence="1" id="KW-0238">DNA-binding</keyword>
<name>A0AAJ1U4C0_9RHOB</name>
<proteinExistence type="predicted"/>
<protein>
    <submittedName>
        <fullName evidence="4">Helix-turn-helix domain-containing protein</fullName>
    </submittedName>
</protein>
<dbReference type="InterPro" id="IPR001387">
    <property type="entry name" value="Cro/C1-type_HTH"/>
</dbReference>
<dbReference type="PROSITE" id="PS50943">
    <property type="entry name" value="HTH_CROC1"/>
    <property type="match status" value="1"/>
</dbReference>
<dbReference type="Pfam" id="PF01381">
    <property type="entry name" value="HTH_3"/>
    <property type="match status" value="1"/>
</dbReference>
<dbReference type="SMART" id="SM00530">
    <property type="entry name" value="HTH_XRE"/>
    <property type="match status" value="1"/>
</dbReference>
<evidence type="ECO:0000259" key="3">
    <source>
        <dbReference type="PROSITE" id="PS50943"/>
    </source>
</evidence>
<gene>
    <name evidence="4" type="ORF">NOI20_04850</name>
</gene>
<reference evidence="4" key="2">
    <citation type="submission" date="2023-04" db="EMBL/GenBank/DDBJ databases">
        <title>'Rhodoalgimonas zhirmunskyi' gen. nov., isolated from a red alga.</title>
        <authorList>
            <person name="Nedashkovskaya O.I."/>
            <person name="Otstavnykh N.Y."/>
            <person name="Bystritskaya E.P."/>
            <person name="Balabanova L.A."/>
            <person name="Isaeva M.P."/>
        </authorList>
    </citation>
    <scope>NUCLEOTIDE SEQUENCE</scope>
    <source>
        <strain evidence="4">10Alg 79</strain>
    </source>
</reference>
<keyword evidence="2" id="KW-0175">Coiled coil</keyword>
<feature type="domain" description="HTH cro/C1-type" evidence="3">
    <location>
        <begin position="25"/>
        <end position="76"/>
    </location>
</feature>
<evidence type="ECO:0000313" key="4">
    <source>
        <dbReference type="EMBL" id="MDQ2093430.1"/>
    </source>
</evidence>
<sequence length="133" mass="14240">MTNEEMDEGWFDADAATFGDRVTGAREAAGMTQKQLAKRLGVKLTTVSGWENDLSEPRANKLSMLAGVLNVSLTWLLEGIGDGVDMSAAGSSDGDLREALGDLRRLKAKTSRLANQMGALEKRIAKIVEQADG</sequence>
<dbReference type="Proteomes" id="UP001227162">
    <property type="component" value="Unassembled WGS sequence"/>
</dbReference>
<dbReference type="GO" id="GO:0003677">
    <property type="term" value="F:DNA binding"/>
    <property type="evidence" value="ECO:0007669"/>
    <property type="project" value="UniProtKB-KW"/>
</dbReference>
<dbReference type="PANTHER" id="PTHR46558">
    <property type="entry name" value="TRACRIPTIONAL REGULATORY PROTEIN-RELATED-RELATED"/>
    <property type="match status" value="1"/>
</dbReference>
<organism evidence="4 5">
    <name type="scientific">Rhodalgimonas zhirmunskyi</name>
    <dbReference type="NCBI Taxonomy" id="2964767"/>
    <lineage>
        <taxon>Bacteria</taxon>
        <taxon>Pseudomonadati</taxon>
        <taxon>Pseudomonadota</taxon>
        <taxon>Alphaproteobacteria</taxon>
        <taxon>Rhodobacterales</taxon>
        <taxon>Roseobacteraceae</taxon>
        <taxon>Rhodalgimonas</taxon>
    </lineage>
</organism>
<keyword evidence="5" id="KW-1185">Reference proteome</keyword>
<evidence type="ECO:0000313" key="5">
    <source>
        <dbReference type="Proteomes" id="UP001227162"/>
    </source>
</evidence>
<dbReference type="CDD" id="cd00093">
    <property type="entry name" value="HTH_XRE"/>
    <property type="match status" value="1"/>
</dbReference>
<accession>A0AAJ1U4C0</accession>
<dbReference type="PANTHER" id="PTHR46558:SF13">
    <property type="entry name" value="HTH-TYPE TRANSCRIPTIONAL REGULATOR IMMR"/>
    <property type="match status" value="1"/>
</dbReference>
<dbReference type="RefSeq" id="WP_317625518.1">
    <property type="nucleotide sequence ID" value="NZ_JANFFA010000001.1"/>
</dbReference>
<dbReference type="AlphaFoldDB" id="A0AAJ1U4C0"/>
<dbReference type="EMBL" id="JANFFA010000001">
    <property type="protein sequence ID" value="MDQ2093430.1"/>
    <property type="molecule type" value="Genomic_DNA"/>
</dbReference>
<dbReference type="SUPFAM" id="SSF47413">
    <property type="entry name" value="lambda repressor-like DNA-binding domains"/>
    <property type="match status" value="1"/>
</dbReference>
<evidence type="ECO:0000256" key="1">
    <source>
        <dbReference type="ARBA" id="ARBA00023125"/>
    </source>
</evidence>
<evidence type="ECO:0000256" key="2">
    <source>
        <dbReference type="SAM" id="Coils"/>
    </source>
</evidence>
<reference evidence="4" key="1">
    <citation type="submission" date="2022-07" db="EMBL/GenBank/DDBJ databases">
        <authorList>
            <person name="Otstavnykh N."/>
            <person name="Isaeva M."/>
            <person name="Bystritskaya E."/>
        </authorList>
    </citation>
    <scope>NUCLEOTIDE SEQUENCE</scope>
    <source>
        <strain evidence="4">10Alg 79</strain>
    </source>
</reference>
<dbReference type="InterPro" id="IPR010982">
    <property type="entry name" value="Lambda_DNA-bd_dom_sf"/>
</dbReference>
<dbReference type="Gene3D" id="1.10.260.40">
    <property type="entry name" value="lambda repressor-like DNA-binding domains"/>
    <property type="match status" value="1"/>
</dbReference>